<reference evidence="2 3" key="1">
    <citation type="submission" date="2013-09" db="EMBL/GenBank/DDBJ databases">
        <title>Corchorus capsularis genome sequencing.</title>
        <authorList>
            <person name="Alam M."/>
            <person name="Haque M.S."/>
            <person name="Islam M.S."/>
            <person name="Emdad E.M."/>
            <person name="Islam M.M."/>
            <person name="Ahmed B."/>
            <person name="Halim A."/>
            <person name="Hossen Q.M.M."/>
            <person name="Hossain M.Z."/>
            <person name="Ahmed R."/>
            <person name="Khan M.M."/>
            <person name="Islam R."/>
            <person name="Rashid M.M."/>
            <person name="Khan S.A."/>
            <person name="Rahman M.S."/>
            <person name="Alam M."/>
        </authorList>
    </citation>
    <scope>NUCLEOTIDE SEQUENCE [LARGE SCALE GENOMIC DNA]</scope>
    <source>
        <strain evidence="3">cv. CVL-1</strain>
        <tissue evidence="2">Whole seedling</tissue>
    </source>
</reference>
<evidence type="ECO:0000313" key="2">
    <source>
        <dbReference type="EMBL" id="OMO55993.1"/>
    </source>
</evidence>
<dbReference type="AlphaFoldDB" id="A0A1R3GD49"/>
<dbReference type="Gramene" id="OMO55993">
    <property type="protein sequence ID" value="OMO55993"/>
    <property type="gene ID" value="CCACVL1_26824"/>
</dbReference>
<evidence type="ECO:0000256" key="1">
    <source>
        <dbReference type="SAM" id="MobiDB-lite"/>
    </source>
</evidence>
<comment type="caution">
    <text evidence="2">The sequence shown here is derived from an EMBL/GenBank/DDBJ whole genome shotgun (WGS) entry which is preliminary data.</text>
</comment>
<protein>
    <submittedName>
        <fullName evidence="2">Uncharacterized protein</fullName>
    </submittedName>
</protein>
<name>A0A1R3GD49_COCAP</name>
<organism evidence="2 3">
    <name type="scientific">Corchorus capsularis</name>
    <name type="common">Jute</name>
    <dbReference type="NCBI Taxonomy" id="210143"/>
    <lineage>
        <taxon>Eukaryota</taxon>
        <taxon>Viridiplantae</taxon>
        <taxon>Streptophyta</taxon>
        <taxon>Embryophyta</taxon>
        <taxon>Tracheophyta</taxon>
        <taxon>Spermatophyta</taxon>
        <taxon>Magnoliopsida</taxon>
        <taxon>eudicotyledons</taxon>
        <taxon>Gunneridae</taxon>
        <taxon>Pentapetalae</taxon>
        <taxon>rosids</taxon>
        <taxon>malvids</taxon>
        <taxon>Malvales</taxon>
        <taxon>Malvaceae</taxon>
        <taxon>Grewioideae</taxon>
        <taxon>Apeibeae</taxon>
        <taxon>Corchorus</taxon>
    </lineage>
</organism>
<keyword evidence="3" id="KW-1185">Reference proteome</keyword>
<dbReference type="Proteomes" id="UP000188268">
    <property type="component" value="Unassembled WGS sequence"/>
</dbReference>
<dbReference type="EMBL" id="AWWV01014543">
    <property type="protein sequence ID" value="OMO55993.1"/>
    <property type="molecule type" value="Genomic_DNA"/>
</dbReference>
<dbReference type="OrthoDB" id="990187at2759"/>
<evidence type="ECO:0000313" key="3">
    <source>
        <dbReference type="Proteomes" id="UP000188268"/>
    </source>
</evidence>
<feature type="region of interest" description="Disordered" evidence="1">
    <location>
        <begin position="83"/>
        <end position="114"/>
    </location>
</feature>
<accession>A0A1R3GD49</accession>
<proteinExistence type="predicted"/>
<dbReference type="OMA" id="MNSERAP"/>
<gene>
    <name evidence="2" type="ORF">CCACVL1_26824</name>
</gene>
<sequence length="722" mass="78975">MELQVEKTSLELDILKGNLKEYEVENTKEASLDEILHCEKNLKNSLQLITEKKNMLAKQYPSYGQGQTVVLQRHEGQASLAYNNAARNQEKTQGKKRSRAKVSTSNLPQLLPMPDNCDPRTWPYSLRVPNGASSSYAINPQAVAAYYPAGYPYVPSQSQIPPTYPPIQPYYWDPTAVSAQNVHPASMLGNPSMTQPQPIMGNSAMPSVINPYQQPVAYGTSTSCQPMRPNMMHQQLGGVGSSYAPQMMRENEIAPSIPNYQKPAGGFCDPFLDQSSMGKGKAPYVQLQQTGILGNQYKLGMLANDKPSGSGTQQNPTPSTPYHTYINSNAQKDASQQLRFGLNEVSLLSNSAFKTSTQNVASQTRVGLNGVNLLSNPTFTTTQSTITSQPQMSQLLRGGLNGMNLLSNSTVTTTTTQSTVSSQPQFSQLRVGPNGLLSNPTLKSTQNVASQTPMSQLRVGPNGVRLLIHPTVNTTQNIASQPQLRVGLNEANLLSNNPSLKSTQNVASQPAMSQQLEVGSNALTLLSKPAYNITQNVTLDPLRSQIQVDSNEVSFFSDSTLTTTQNLDVTTIMNSERAPSKSFFSDIDIGSIMNLTLKDGGNIDNGSNGGNMNSDVINIIGNPNGPTQENPPPMSPESFFLESFLNDVRTELNRLHVCNFTVNELLLAFYKESKNDFSCKQVEMENNTAESQAAENNEGNFMDWDDLTFPENFNFDDLDLLF</sequence>